<organism evidence="2 3">
    <name type="scientific">Leptospira noguchii serovar Panama str. CZ214</name>
    <dbReference type="NCBI Taxonomy" id="1001595"/>
    <lineage>
        <taxon>Bacteria</taxon>
        <taxon>Pseudomonadati</taxon>
        <taxon>Spirochaetota</taxon>
        <taxon>Spirochaetia</taxon>
        <taxon>Leptospirales</taxon>
        <taxon>Leptospiraceae</taxon>
        <taxon>Leptospira</taxon>
    </lineage>
</organism>
<dbReference type="PANTHER" id="PTHR43464:SF23">
    <property type="entry name" value="JUVENILE HORMONE ACID O-METHYLTRANSFERASE"/>
    <property type="match status" value="1"/>
</dbReference>
<evidence type="ECO:0000313" key="3">
    <source>
        <dbReference type="Proteomes" id="UP000015442"/>
    </source>
</evidence>
<evidence type="ECO:0000313" key="2">
    <source>
        <dbReference type="EMBL" id="EQA69599.1"/>
    </source>
</evidence>
<gene>
    <name evidence="2" type="ORF">LEP1GSC059_1851</name>
</gene>
<evidence type="ECO:0000259" key="1">
    <source>
        <dbReference type="Pfam" id="PF08241"/>
    </source>
</evidence>
<sequence length="229" mass="26395">MTNIFDSNTEHYQAEIEKYTGIVGKNHDFFVQDKIRLLRDSFSEIGNLETLKVLDIGCGIGLGHSQISEMVNELHGVDISAESLKLAKERNPNVIYDTYDGNVLPFQNNTFDCVYAICVMHHVPKLQWNKFVQEMLRVVRVGGKILIIEHNPLNPATLYIVKNIELDRDANLLTAWKSKKIFRNAGADRTKVRYTLFMPFDHAFFRKIDRLFSWIPFGAQYIASARKLE</sequence>
<dbReference type="InterPro" id="IPR013216">
    <property type="entry name" value="Methyltransf_11"/>
</dbReference>
<dbReference type="GO" id="GO:0010420">
    <property type="term" value="F:polyprenyldihydroxybenzoate methyltransferase activity"/>
    <property type="evidence" value="ECO:0007669"/>
    <property type="project" value="TreeGrafter"/>
</dbReference>
<proteinExistence type="predicted"/>
<dbReference type="Proteomes" id="UP000015442">
    <property type="component" value="Unassembled WGS sequence"/>
</dbReference>
<feature type="domain" description="Methyltransferase type 11" evidence="1">
    <location>
        <begin position="54"/>
        <end position="147"/>
    </location>
</feature>
<dbReference type="Pfam" id="PF08241">
    <property type="entry name" value="Methyltransf_11"/>
    <property type="match status" value="1"/>
</dbReference>
<dbReference type="CDD" id="cd02440">
    <property type="entry name" value="AdoMet_MTases"/>
    <property type="match status" value="1"/>
</dbReference>
<comment type="caution">
    <text evidence="2">The sequence shown here is derived from an EMBL/GenBank/DDBJ whole genome shotgun (WGS) entry which is preliminary data.</text>
</comment>
<accession>T0FHT7</accession>
<dbReference type="EMBL" id="AKWY02000034">
    <property type="protein sequence ID" value="EQA69599.1"/>
    <property type="molecule type" value="Genomic_DNA"/>
</dbReference>
<dbReference type="AlphaFoldDB" id="T0FHT7"/>
<dbReference type="Gene3D" id="3.40.50.150">
    <property type="entry name" value="Vaccinia Virus protein VP39"/>
    <property type="match status" value="1"/>
</dbReference>
<dbReference type="RefSeq" id="WP_017214691.1">
    <property type="nucleotide sequence ID" value="NZ_AKWY02000034.1"/>
</dbReference>
<protein>
    <submittedName>
        <fullName evidence="2">Methionine biosynthesis protein MetW-like protein</fullName>
    </submittedName>
</protein>
<name>T0FHT7_9LEPT</name>
<dbReference type="PANTHER" id="PTHR43464">
    <property type="entry name" value="METHYLTRANSFERASE"/>
    <property type="match status" value="1"/>
</dbReference>
<dbReference type="InterPro" id="IPR029063">
    <property type="entry name" value="SAM-dependent_MTases_sf"/>
</dbReference>
<dbReference type="SUPFAM" id="SSF53335">
    <property type="entry name" value="S-adenosyl-L-methionine-dependent methyltransferases"/>
    <property type="match status" value="1"/>
</dbReference>
<dbReference type="GeneID" id="23203573"/>
<reference evidence="2 3" key="1">
    <citation type="submission" date="2013-05" db="EMBL/GenBank/DDBJ databases">
        <authorList>
            <person name="Harkins D.M."/>
            <person name="Durkin A.S."/>
            <person name="Brinkac L.M."/>
            <person name="Haft D.H."/>
            <person name="Selengut J.D."/>
            <person name="Sanka R."/>
            <person name="DePew J."/>
            <person name="Purushe J."/>
            <person name="Hartskeerl R.A."/>
            <person name="Ahmed A."/>
            <person name="van der Linden H."/>
            <person name="Goris M.G.A."/>
            <person name="Vinetz J.M."/>
            <person name="Sutton G.G."/>
            <person name="Nierman W.C."/>
            <person name="Fouts D.E."/>
        </authorList>
    </citation>
    <scope>NUCLEOTIDE SEQUENCE [LARGE SCALE GENOMIC DNA]</scope>
    <source>
        <strain evidence="2 3">CZ214</strain>
    </source>
</reference>